<dbReference type="GeneID" id="41969700"/>
<dbReference type="InterPro" id="IPR050889">
    <property type="entry name" value="Dendritic_Spine_Reg/Scaffold"/>
</dbReference>
<dbReference type="OrthoDB" id="4772757at2759"/>
<evidence type="ECO:0000313" key="5">
    <source>
        <dbReference type="Proteomes" id="UP000319257"/>
    </source>
</evidence>
<reference evidence="4 5" key="1">
    <citation type="submission" date="2019-06" db="EMBL/GenBank/DDBJ databases">
        <title>Draft genome sequence of the filamentous fungus Phialemoniopsis curvata isolated from diesel fuel.</title>
        <authorList>
            <person name="Varaljay V.A."/>
            <person name="Lyon W.J."/>
            <person name="Crouch A.L."/>
            <person name="Drake C.E."/>
            <person name="Hollomon J.M."/>
            <person name="Nadeau L.J."/>
            <person name="Nunn H.S."/>
            <person name="Stevenson B.S."/>
            <person name="Bojanowski C.L."/>
            <person name="Crookes-Goodson W.J."/>
        </authorList>
    </citation>
    <scope>NUCLEOTIDE SEQUENCE [LARGE SCALE GENOMIC DNA]</scope>
    <source>
        <strain evidence="4 5">D216</strain>
    </source>
</reference>
<dbReference type="SMART" id="SM00248">
    <property type="entry name" value="ANK"/>
    <property type="match status" value="5"/>
</dbReference>
<keyword evidence="1" id="KW-0677">Repeat</keyword>
<keyword evidence="2 3" id="KW-0040">ANK repeat</keyword>
<dbReference type="Pfam" id="PF12796">
    <property type="entry name" value="Ank_2"/>
    <property type="match status" value="1"/>
</dbReference>
<dbReference type="RefSeq" id="XP_030988468.1">
    <property type="nucleotide sequence ID" value="XM_031136422.1"/>
</dbReference>
<accession>A0A507AJ42</accession>
<dbReference type="InterPro" id="IPR002110">
    <property type="entry name" value="Ankyrin_rpt"/>
</dbReference>
<keyword evidence="5" id="KW-1185">Reference proteome</keyword>
<dbReference type="InterPro" id="IPR036770">
    <property type="entry name" value="Ankyrin_rpt-contain_sf"/>
</dbReference>
<sequence>MSGFNLLGLPAECFHGVMEQLIEIVDIPEAVRLRAVSKTFNQEILYTLAQKSVLADLCRDKERFEKYWPPKELRPSALRFVATYMRNRPHAQEPWNDNISALLNYLVDAILQSEGLAADDPKGLSYMYELCGHIERNRGAEHIVADIQRDEELYLEDISPESLIPIGRIALGLPVDASEFRDETINEGCWLIGNPLSISICASRLDLIQHILSQPSVDVNDREYDVIELAVRHCSIEIVRLLLEPRLGLRIGNPPWCSAVLESIALKRLDIARLLLEHPGGCSPLLLADSLAEATLQGHIETVEMLLDMGANADGDGLHTSPTPIEYAAWKGCTDIVQLLLDSGAEPPEIKVIRAAAEQGHIDTARLLFREYPWPWYPEAQAEILLVAITAQQNDFLDFYIDEEHIDIEPLLEDEDDFEVLFTCISKACFSANTHAVLKLHEAGVPLDGPLWDAVQEGSSAMLMAEVSGDRGLIDALLGLGLDPVDPMESIFAAQFESGRFPRVEPKPETAMPRKNAFKDLSY</sequence>
<feature type="repeat" description="ANK" evidence="3">
    <location>
        <begin position="320"/>
        <end position="346"/>
    </location>
</feature>
<dbReference type="SUPFAM" id="SSF48403">
    <property type="entry name" value="Ankyrin repeat"/>
    <property type="match status" value="1"/>
</dbReference>
<proteinExistence type="predicted"/>
<dbReference type="EMBL" id="SKBQ01000009">
    <property type="protein sequence ID" value="TPX06757.1"/>
    <property type="molecule type" value="Genomic_DNA"/>
</dbReference>
<dbReference type="Gene3D" id="1.25.40.20">
    <property type="entry name" value="Ankyrin repeat-containing domain"/>
    <property type="match status" value="2"/>
</dbReference>
<evidence type="ECO:0000256" key="2">
    <source>
        <dbReference type="ARBA" id="ARBA00023043"/>
    </source>
</evidence>
<evidence type="ECO:0000256" key="3">
    <source>
        <dbReference type="PROSITE-ProRule" id="PRU00023"/>
    </source>
</evidence>
<evidence type="ECO:0000256" key="1">
    <source>
        <dbReference type="ARBA" id="ARBA00022737"/>
    </source>
</evidence>
<gene>
    <name evidence="4" type="ORF">E0L32_002253</name>
</gene>
<dbReference type="PROSITE" id="PS50297">
    <property type="entry name" value="ANK_REP_REGION"/>
    <property type="match status" value="1"/>
</dbReference>
<dbReference type="InParanoid" id="A0A507AJ42"/>
<comment type="caution">
    <text evidence="4">The sequence shown here is derived from an EMBL/GenBank/DDBJ whole genome shotgun (WGS) entry which is preliminary data.</text>
</comment>
<protein>
    <submittedName>
        <fullName evidence="4">Uncharacterized protein</fullName>
    </submittedName>
</protein>
<dbReference type="STRING" id="1093900.A0A507AJ42"/>
<dbReference type="PANTHER" id="PTHR24166:SF48">
    <property type="entry name" value="PROTEIN VAPYRIN"/>
    <property type="match status" value="1"/>
</dbReference>
<dbReference type="PANTHER" id="PTHR24166">
    <property type="entry name" value="ROLLING PEBBLES, ISOFORM B"/>
    <property type="match status" value="1"/>
</dbReference>
<dbReference type="AlphaFoldDB" id="A0A507AJ42"/>
<organism evidence="4 5">
    <name type="scientific">Thyridium curvatum</name>
    <dbReference type="NCBI Taxonomy" id="1093900"/>
    <lineage>
        <taxon>Eukaryota</taxon>
        <taxon>Fungi</taxon>
        <taxon>Dikarya</taxon>
        <taxon>Ascomycota</taxon>
        <taxon>Pezizomycotina</taxon>
        <taxon>Sordariomycetes</taxon>
        <taxon>Sordariomycetidae</taxon>
        <taxon>Thyridiales</taxon>
        <taxon>Thyridiaceae</taxon>
        <taxon>Thyridium</taxon>
    </lineage>
</organism>
<evidence type="ECO:0000313" key="4">
    <source>
        <dbReference type="EMBL" id="TPX06757.1"/>
    </source>
</evidence>
<dbReference type="Proteomes" id="UP000319257">
    <property type="component" value="Unassembled WGS sequence"/>
</dbReference>
<name>A0A507AJ42_9PEZI</name>
<dbReference type="PROSITE" id="PS50088">
    <property type="entry name" value="ANK_REPEAT"/>
    <property type="match status" value="1"/>
</dbReference>